<dbReference type="InterPro" id="IPR019535">
    <property type="entry name" value="ICE2_C"/>
</dbReference>
<dbReference type="EMBL" id="JAMKFB020000025">
    <property type="protein sequence ID" value="KAL0154920.1"/>
    <property type="molecule type" value="Genomic_DNA"/>
</dbReference>
<feature type="non-terminal residue" evidence="2">
    <location>
        <position position="88"/>
    </location>
</feature>
<evidence type="ECO:0000313" key="2">
    <source>
        <dbReference type="EMBL" id="KAL0154920.1"/>
    </source>
</evidence>
<feature type="domain" description="Little elongation complex subunit 2 C-terminal" evidence="1">
    <location>
        <begin position="8"/>
        <end position="83"/>
    </location>
</feature>
<keyword evidence="3" id="KW-1185">Reference proteome</keyword>
<sequence>MSFNTCPRLQEGRYLLVHKPREGFVTIFKASDETKAARGVYHLQNAHCGHPAVTPGIPWVPLDPSHVLPFHQKHSRPPCTFPPRPPPQ</sequence>
<name>A0ABD0N0W6_CIRMR</name>
<comment type="caution">
    <text evidence="2">The sequence shown here is derived from an EMBL/GenBank/DDBJ whole genome shotgun (WGS) entry which is preliminary data.</text>
</comment>
<reference evidence="2 3" key="1">
    <citation type="submission" date="2024-05" db="EMBL/GenBank/DDBJ databases">
        <title>Genome sequencing and assembly of Indian major carp, Cirrhinus mrigala (Hamilton, 1822).</title>
        <authorList>
            <person name="Mohindra V."/>
            <person name="Chowdhury L.M."/>
            <person name="Lal K."/>
            <person name="Jena J.K."/>
        </authorList>
    </citation>
    <scope>NUCLEOTIDE SEQUENCE [LARGE SCALE GENOMIC DNA]</scope>
    <source>
        <strain evidence="2">CM1030</strain>
        <tissue evidence="2">Blood</tissue>
    </source>
</reference>
<gene>
    <name evidence="2" type="ORF">M9458_049183</name>
</gene>
<evidence type="ECO:0000313" key="3">
    <source>
        <dbReference type="Proteomes" id="UP001529510"/>
    </source>
</evidence>
<dbReference type="Proteomes" id="UP001529510">
    <property type="component" value="Unassembled WGS sequence"/>
</dbReference>
<protein>
    <recommendedName>
        <fullName evidence="1">Little elongation complex subunit 2 C-terminal domain-containing protein</fullName>
    </recommendedName>
</protein>
<dbReference type="AlphaFoldDB" id="A0ABD0N0W6"/>
<dbReference type="Pfam" id="PF10505">
    <property type="entry name" value="NARG2_C"/>
    <property type="match status" value="1"/>
</dbReference>
<proteinExistence type="predicted"/>
<dbReference type="PANTHER" id="PTHR14633">
    <property type="entry name" value="LITTLE ELONGATION COMPLEX SUBUNIT 2"/>
    <property type="match status" value="1"/>
</dbReference>
<accession>A0ABD0N0W6</accession>
<organism evidence="2 3">
    <name type="scientific">Cirrhinus mrigala</name>
    <name type="common">Mrigala</name>
    <dbReference type="NCBI Taxonomy" id="683832"/>
    <lineage>
        <taxon>Eukaryota</taxon>
        <taxon>Metazoa</taxon>
        <taxon>Chordata</taxon>
        <taxon>Craniata</taxon>
        <taxon>Vertebrata</taxon>
        <taxon>Euteleostomi</taxon>
        <taxon>Actinopterygii</taxon>
        <taxon>Neopterygii</taxon>
        <taxon>Teleostei</taxon>
        <taxon>Ostariophysi</taxon>
        <taxon>Cypriniformes</taxon>
        <taxon>Cyprinidae</taxon>
        <taxon>Labeoninae</taxon>
        <taxon>Labeonini</taxon>
        <taxon>Cirrhinus</taxon>
    </lineage>
</organism>
<evidence type="ECO:0000259" key="1">
    <source>
        <dbReference type="Pfam" id="PF10505"/>
    </source>
</evidence>
<dbReference type="PANTHER" id="PTHR14633:SF3">
    <property type="entry name" value="LITTLE ELONGATION COMPLEX SUBUNIT 2"/>
    <property type="match status" value="1"/>
</dbReference>